<dbReference type="PANTHER" id="PTHR17469">
    <property type="entry name" value="SPERM SPECIFIC ANTIGEN 2-RELATED"/>
    <property type="match status" value="1"/>
</dbReference>
<gene>
    <name evidence="5" type="primary">itprid1</name>
</gene>
<feature type="coiled-coil region" evidence="1">
    <location>
        <begin position="1172"/>
        <end position="1199"/>
    </location>
</feature>
<feature type="region of interest" description="Disordered" evidence="2">
    <location>
        <begin position="261"/>
        <end position="287"/>
    </location>
</feature>
<dbReference type="SMART" id="SM01257">
    <property type="entry name" value="KRAP_IP3R_bind"/>
    <property type="match status" value="1"/>
</dbReference>
<feature type="domain" description="ITPR-interacting" evidence="3">
    <location>
        <begin position="106"/>
        <end position="250"/>
    </location>
</feature>
<feature type="region of interest" description="Disordered" evidence="2">
    <location>
        <begin position="734"/>
        <end position="755"/>
    </location>
</feature>
<name>A0A9Y6SQJ8_9CICH</name>
<feature type="compositionally biased region" description="Polar residues" evidence="2">
    <location>
        <begin position="504"/>
        <end position="531"/>
    </location>
</feature>
<feature type="region of interest" description="Disordered" evidence="2">
    <location>
        <begin position="639"/>
        <end position="679"/>
    </location>
</feature>
<dbReference type="Proteomes" id="UP000695023">
    <property type="component" value="Unplaced"/>
</dbReference>
<feature type="region of interest" description="Disordered" evidence="2">
    <location>
        <begin position="213"/>
        <end position="232"/>
    </location>
</feature>
<evidence type="ECO:0000256" key="2">
    <source>
        <dbReference type="SAM" id="MobiDB-lite"/>
    </source>
</evidence>
<evidence type="ECO:0000259" key="3">
    <source>
        <dbReference type="SMART" id="SM01257"/>
    </source>
</evidence>
<dbReference type="GO" id="GO:0005102">
    <property type="term" value="F:signaling receptor binding"/>
    <property type="evidence" value="ECO:0007669"/>
    <property type="project" value="InterPro"/>
</dbReference>
<accession>A0A9Y6SQJ8</accession>
<feature type="region of interest" description="Disordered" evidence="2">
    <location>
        <begin position="428"/>
        <end position="453"/>
    </location>
</feature>
<dbReference type="PANTHER" id="PTHR17469:SF14">
    <property type="entry name" value="PROTEIN ITPRID1"/>
    <property type="match status" value="1"/>
</dbReference>
<evidence type="ECO:0000256" key="1">
    <source>
        <dbReference type="SAM" id="Coils"/>
    </source>
</evidence>
<dbReference type="RefSeq" id="XP_013771281.1">
    <property type="nucleotide sequence ID" value="XM_013915827.1"/>
</dbReference>
<dbReference type="GeneID" id="102194111"/>
<feature type="region of interest" description="Disordered" evidence="2">
    <location>
        <begin position="1277"/>
        <end position="1298"/>
    </location>
</feature>
<proteinExistence type="predicted"/>
<feature type="compositionally biased region" description="Polar residues" evidence="2">
    <location>
        <begin position="651"/>
        <end position="663"/>
    </location>
</feature>
<reference evidence="5" key="1">
    <citation type="submission" date="2025-08" db="UniProtKB">
        <authorList>
            <consortium name="RefSeq"/>
        </authorList>
    </citation>
    <scope>IDENTIFICATION</scope>
</reference>
<evidence type="ECO:0000313" key="4">
    <source>
        <dbReference type="Proteomes" id="UP000695023"/>
    </source>
</evidence>
<evidence type="ECO:0000313" key="5">
    <source>
        <dbReference type="RefSeq" id="XP_013771281.1"/>
    </source>
</evidence>
<protein>
    <submittedName>
        <fullName evidence="5">Uncharacterized protein itprid1</fullName>
    </submittedName>
</protein>
<dbReference type="InterPro" id="IPR043444">
    <property type="entry name" value="TESPA1-like"/>
</dbReference>
<keyword evidence="1" id="KW-0175">Coiled coil</keyword>
<keyword evidence="4" id="KW-1185">Reference proteome</keyword>
<sequence length="1326" mass="145311">MAFEGAAAKRAKLVASRVHWGNAGPCVSIMDQDTHGYPSQDSVGKWLSTSVTQEDAKQEPLQEDAGPLQRNPSSDDDLALGVEASLYAKQGVKTVQEFLRWSSSGPALSRWNSFSSATSGHSGPLSVMDVLNLWNDDPEEILLDLGFGCDEPDLSGRIPARFINYQSHARGINLQVFLEAQKNRLDLENPDVSNRFRQLEVLQQVTTAFSSFIGSSSSPLKATQGKDLPPEAQERRRRMGMLFRRASKKSLGQIHRNKTHGLNIPAANCDPASESQQPTSSPRDKNVCLKRVKPGSLETASLSTLAEEQGNDPDLQSQHPLVYLLSQEGALKSAPLREGHPLAAKSFLQRKKSQGQIRESFEMEEIQSFDESSVAVSYVGGAENFVRGVMRTNSCQSDSSGFLEEPFIPLVPHLASPGSEIIKARSGFSEMSGDNQDSEKPESSAFSPHTDKFPIPASTMTSCGVNKYLPSSPCPSPDSTIDSSSSIASASLPLSSCDLQIANTETAPNPDQSPPASIQSFSSGPILSQHPTSPPLPHSANREICSPPTLVSPKLLKLISQTPESNKNKSFFLDSDGISFSKPTADTQKEEDESLPLLSFHLDKANPSAPPVLDFSKLEEGFPTPSSLSYKLVSSQSHHQNDLIDPASGEISDQSEQVVSGQHSAFLPPENRQHSHNDNNDLALSCQIQNGTNAKMNDILLEKFQRNEKQQEESEGHGPQLSQEAVVYISDTETPANLSEGSAPSPSEVESQSEMDTLVNSSTVHDDMSAKTKHNDIRKLYQKHVAGKESESPGSYIRLHNQVAQAHSGDEVKPNNLIAIENLDLVFETSVDDSDNENIDLDDFFQQLDTEGRVYWAEPIQLSNPTPEASGSFEVSNGTPGNLPVDSFSSTGNAIPLPMSYSANTDRGQTSRAANGSLDVPSSLTSISQSAIPNVRPSNRSVSVQMPSYLSSHIVHRKDVPYTPESKSTRLPIILPLDTSSPFRAVQSWTDLQIQRNTLTKNLSYGVLHAVPNKTNLSMSCPGMTQRPAHQELFSSSLSFFHLSNNLKSQETIPEMAINCKPESVSVDTGLWPDEQEEDMNRNGNETQKQLWEGNQQDTMACCCSCDHTCCIHKSNNKEPTFGNSPYSLDELEEMLLCLQQFWSVLSNMEEQLSEDQAAVFSCLSDQDREKIRDIEELRRAVKREAGELERQLKELAYEYDESLKMKMHRLLDEQSLLCSQLKVFLPGTVPTPSSKPMPNRTVATQCSLLPLLTAADIQSSHISDWKGWKTLKPGLDSNRQSLPGSESICDGQGGSPTKADKLDIVGFLQRLKETLHHSVNTDPSE</sequence>
<feature type="region of interest" description="Disordered" evidence="2">
    <location>
        <begin position="51"/>
        <end position="75"/>
    </location>
</feature>
<organism evidence="4 5">
    <name type="scientific">Pundamilia nyererei</name>
    <dbReference type="NCBI Taxonomy" id="303518"/>
    <lineage>
        <taxon>Eukaryota</taxon>
        <taxon>Metazoa</taxon>
        <taxon>Chordata</taxon>
        <taxon>Craniata</taxon>
        <taxon>Vertebrata</taxon>
        <taxon>Euteleostomi</taxon>
        <taxon>Actinopterygii</taxon>
        <taxon>Neopterygii</taxon>
        <taxon>Teleostei</taxon>
        <taxon>Neoteleostei</taxon>
        <taxon>Acanthomorphata</taxon>
        <taxon>Ovalentaria</taxon>
        <taxon>Cichlomorphae</taxon>
        <taxon>Cichliformes</taxon>
        <taxon>Cichlidae</taxon>
        <taxon>African cichlids</taxon>
        <taxon>Pseudocrenilabrinae</taxon>
        <taxon>Haplochromini</taxon>
        <taxon>Pundamilia</taxon>
    </lineage>
</organism>
<dbReference type="Pfam" id="PF14722">
    <property type="entry name" value="KRAP_IP3R_bind"/>
    <property type="match status" value="1"/>
</dbReference>
<feature type="region of interest" description="Disordered" evidence="2">
    <location>
        <begin position="504"/>
        <end position="545"/>
    </location>
</feature>
<dbReference type="CTD" id="223075"/>
<dbReference type="InterPro" id="IPR029325">
    <property type="entry name" value="ITPR-bd"/>
</dbReference>